<proteinExistence type="predicted"/>
<keyword evidence="2" id="KW-1133">Transmembrane helix</keyword>
<feature type="compositionally biased region" description="Basic and acidic residues" evidence="1">
    <location>
        <begin position="189"/>
        <end position="199"/>
    </location>
</feature>
<feature type="compositionally biased region" description="Low complexity" evidence="1">
    <location>
        <begin position="93"/>
        <end position="103"/>
    </location>
</feature>
<evidence type="ECO:0000313" key="5">
    <source>
        <dbReference type="Proteomes" id="UP000027195"/>
    </source>
</evidence>
<dbReference type="InterPro" id="IPR004274">
    <property type="entry name" value="FCP1_dom"/>
</dbReference>
<feature type="region of interest" description="Disordered" evidence="1">
    <location>
        <begin position="61"/>
        <end position="136"/>
    </location>
</feature>
<dbReference type="STRING" id="930990.A0A067N0R6"/>
<dbReference type="Proteomes" id="UP000027195">
    <property type="component" value="Unassembled WGS sequence"/>
</dbReference>
<dbReference type="PROSITE" id="PS50969">
    <property type="entry name" value="FCP1"/>
    <property type="match status" value="1"/>
</dbReference>
<dbReference type="InterPro" id="IPR023214">
    <property type="entry name" value="HAD_sf"/>
</dbReference>
<evidence type="ECO:0000313" key="4">
    <source>
        <dbReference type="EMBL" id="KDQ17336.1"/>
    </source>
</evidence>
<keyword evidence="2" id="KW-0472">Membrane</keyword>
<accession>A0A067N0R6</accession>
<protein>
    <recommendedName>
        <fullName evidence="3">FCP1 homology domain-containing protein</fullName>
    </recommendedName>
</protein>
<evidence type="ECO:0000259" key="3">
    <source>
        <dbReference type="PROSITE" id="PS50969"/>
    </source>
</evidence>
<dbReference type="PANTHER" id="PTHR12210">
    <property type="entry name" value="DULLARD PROTEIN PHOSPHATASE"/>
    <property type="match status" value="1"/>
</dbReference>
<feature type="region of interest" description="Disordered" evidence="1">
    <location>
        <begin position="1"/>
        <end position="39"/>
    </location>
</feature>
<dbReference type="InterPro" id="IPR011948">
    <property type="entry name" value="Dullard_phosphatase"/>
</dbReference>
<feature type="compositionally biased region" description="Basic residues" evidence="1">
    <location>
        <begin position="317"/>
        <end position="326"/>
    </location>
</feature>
<keyword evidence="5" id="KW-1185">Reference proteome</keyword>
<feature type="compositionally biased region" description="Pro residues" evidence="1">
    <location>
        <begin position="62"/>
        <end position="74"/>
    </location>
</feature>
<feature type="compositionally biased region" description="Low complexity" evidence="1">
    <location>
        <begin position="251"/>
        <end position="261"/>
    </location>
</feature>
<dbReference type="Gene3D" id="3.40.50.1000">
    <property type="entry name" value="HAD superfamily/HAD-like"/>
    <property type="match status" value="1"/>
</dbReference>
<dbReference type="EMBL" id="KL198024">
    <property type="protein sequence ID" value="KDQ17336.1"/>
    <property type="molecule type" value="Genomic_DNA"/>
</dbReference>
<feature type="compositionally biased region" description="Polar residues" evidence="1">
    <location>
        <begin position="217"/>
        <end position="226"/>
    </location>
</feature>
<sequence>MGEQSRAGAGAGAASKADTDHHRCRCVASSSSPPAHTLRSFGMNSLAYLSRQFDIFVAAPAPTAPPATATPPPEQTAQATLHRRVHSTPLFASSSSSWKSSTPRSRRRLSKLSFSSQPPDPKEPMPPSPTKPKPRRRSSYPFLLIRVLVAFCAAIFNAWASLALPRSLAHKSDPAAPSTEGEYDSTDDAPVKVEPKDEPLDSDTTLPTIKLEEVEPPSSSLDDLSQWQEVKPEDAISVKLEQDDDAPLPLPESLEPSTPALNLTPPTPGSESLPLVPSSTELAPPESPAASTALVQGPKLLPNPLSTSLLTSSPYRRPSRRTHSRHRSADAAPTTHSPSPRLSPVPRITPFHLPKTLILDLDETLIHSTSRPHLSHPAANGSWFRLGGSMGSWGLLGSGMGGGSSRVKGHMVEVVLGGRSTLYHVYKRPFVDYFLRKVSAWYTIVIFTASMQEYADPVIDWLDGGRGILGRRLFRESCTQLANGSYAKDLAIVETDLSRVCLIDNSPVSYSFNQANGIPIEGWTSDPSDEALLDLLPVLDSLRFTGDVRSVLGIRGF</sequence>
<reference evidence="5" key="1">
    <citation type="journal article" date="2014" name="Proc. Natl. Acad. Sci. U.S.A.">
        <title>Extensive sampling of basidiomycete genomes demonstrates inadequacy of the white-rot/brown-rot paradigm for wood decay fungi.</title>
        <authorList>
            <person name="Riley R."/>
            <person name="Salamov A.A."/>
            <person name="Brown D.W."/>
            <person name="Nagy L.G."/>
            <person name="Floudas D."/>
            <person name="Held B.W."/>
            <person name="Levasseur A."/>
            <person name="Lombard V."/>
            <person name="Morin E."/>
            <person name="Otillar R."/>
            <person name="Lindquist E.A."/>
            <person name="Sun H."/>
            <person name="LaButti K.M."/>
            <person name="Schmutz J."/>
            <person name="Jabbour D."/>
            <person name="Luo H."/>
            <person name="Baker S.E."/>
            <person name="Pisabarro A.G."/>
            <person name="Walton J.D."/>
            <person name="Blanchette R.A."/>
            <person name="Henrissat B."/>
            <person name="Martin F."/>
            <person name="Cullen D."/>
            <person name="Hibbett D.S."/>
            <person name="Grigoriev I.V."/>
        </authorList>
    </citation>
    <scope>NUCLEOTIDE SEQUENCE [LARGE SCALE GENOMIC DNA]</scope>
    <source>
        <strain evidence="5">FD-172 SS1</strain>
    </source>
</reference>
<dbReference type="NCBIfam" id="TIGR02251">
    <property type="entry name" value="HIF-SF_euk"/>
    <property type="match status" value="1"/>
</dbReference>
<dbReference type="FunFam" id="3.40.50.1000:FF:000270">
    <property type="entry name" value="Nuclear envelope-endoplasmic reticulum network protein"/>
    <property type="match status" value="1"/>
</dbReference>
<dbReference type="GO" id="GO:0016791">
    <property type="term" value="F:phosphatase activity"/>
    <property type="evidence" value="ECO:0007669"/>
    <property type="project" value="InterPro"/>
</dbReference>
<dbReference type="SUPFAM" id="SSF56784">
    <property type="entry name" value="HAD-like"/>
    <property type="match status" value="1"/>
</dbReference>
<organism evidence="4 5">
    <name type="scientific">Botryobasidium botryosum (strain FD-172 SS1)</name>
    <dbReference type="NCBI Taxonomy" id="930990"/>
    <lineage>
        <taxon>Eukaryota</taxon>
        <taxon>Fungi</taxon>
        <taxon>Dikarya</taxon>
        <taxon>Basidiomycota</taxon>
        <taxon>Agaricomycotina</taxon>
        <taxon>Agaricomycetes</taxon>
        <taxon>Cantharellales</taxon>
        <taxon>Botryobasidiaceae</taxon>
        <taxon>Botryobasidium</taxon>
    </lineage>
</organism>
<feature type="compositionally biased region" description="Low complexity" evidence="1">
    <location>
        <begin position="298"/>
        <end position="316"/>
    </location>
</feature>
<dbReference type="InParanoid" id="A0A067N0R6"/>
<dbReference type="Pfam" id="PF03031">
    <property type="entry name" value="NIF"/>
    <property type="match status" value="1"/>
</dbReference>
<evidence type="ECO:0000256" key="1">
    <source>
        <dbReference type="SAM" id="MobiDB-lite"/>
    </source>
</evidence>
<keyword evidence="2" id="KW-0812">Transmembrane</keyword>
<name>A0A067N0R6_BOTB1</name>
<dbReference type="InterPro" id="IPR036412">
    <property type="entry name" value="HAD-like_sf"/>
</dbReference>
<dbReference type="OrthoDB" id="277011at2759"/>
<dbReference type="SMART" id="SM00577">
    <property type="entry name" value="CPDc"/>
    <property type="match status" value="1"/>
</dbReference>
<gene>
    <name evidence="4" type="ORF">BOTBODRAFT_30157</name>
</gene>
<dbReference type="AlphaFoldDB" id="A0A067N0R6"/>
<feature type="domain" description="FCP1 homology" evidence="3">
    <location>
        <begin position="350"/>
        <end position="542"/>
    </location>
</feature>
<dbReference type="CDD" id="cd07521">
    <property type="entry name" value="HAD_FCP1-like"/>
    <property type="match status" value="1"/>
</dbReference>
<dbReference type="InterPro" id="IPR050365">
    <property type="entry name" value="TIM50"/>
</dbReference>
<feature type="region of interest" description="Disordered" evidence="1">
    <location>
        <begin position="170"/>
        <end position="226"/>
    </location>
</feature>
<evidence type="ECO:0000256" key="2">
    <source>
        <dbReference type="SAM" id="Phobius"/>
    </source>
</evidence>
<feature type="transmembrane region" description="Helical" evidence="2">
    <location>
        <begin position="143"/>
        <end position="164"/>
    </location>
</feature>
<feature type="region of interest" description="Disordered" evidence="1">
    <location>
        <begin position="244"/>
        <end position="347"/>
    </location>
</feature>
<dbReference type="HOGENOM" id="CLU_020262_5_1_1"/>